<dbReference type="InterPro" id="IPR005000">
    <property type="entry name" value="Aldolase/citrate-lyase_domain"/>
</dbReference>
<keyword evidence="2" id="KW-0479">Metal-binding</keyword>
<dbReference type="GO" id="GO:0005737">
    <property type="term" value="C:cytoplasm"/>
    <property type="evidence" value="ECO:0007669"/>
    <property type="project" value="TreeGrafter"/>
</dbReference>
<dbReference type="OrthoDB" id="189334at2759"/>
<dbReference type="InterPro" id="IPR050251">
    <property type="entry name" value="HpcH-HpaI_aldolase"/>
</dbReference>
<dbReference type="Pfam" id="PF03328">
    <property type="entry name" value="HpcH_HpaI"/>
    <property type="match status" value="1"/>
</dbReference>
<evidence type="ECO:0000256" key="3">
    <source>
        <dbReference type="ARBA" id="ARBA00023239"/>
    </source>
</evidence>
<evidence type="ECO:0000313" key="6">
    <source>
        <dbReference type="Proteomes" id="UP000291116"/>
    </source>
</evidence>
<dbReference type="EMBL" id="CAACVS010000004">
    <property type="protein sequence ID" value="VEU33629.1"/>
    <property type="molecule type" value="Genomic_DNA"/>
</dbReference>
<organism evidence="5 6">
    <name type="scientific">Pseudo-nitzschia multistriata</name>
    <dbReference type="NCBI Taxonomy" id="183589"/>
    <lineage>
        <taxon>Eukaryota</taxon>
        <taxon>Sar</taxon>
        <taxon>Stramenopiles</taxon>
        <taxon>Ochrophyta</taxon>
        <taxon>Bacillariophyta</taxon>
        <taxon>Bacillariophyceae</taxon>
        <taxon>Bacillariophycidae</taxon>
        <taxon>Bacillariales</taxon>
        <taxon>Bacillariaceae</taxon>
        <taxon>Pseudo-nitzschia</taxon>
    </lineage>
</organism>
<dbReference type="GO" id="GO:0046872">
    <property type="term" value="F:metal ion binding"/>
    <property type="evidence" value="ECO:0007669"/>
    <property type="project" value="UniProtKB-KW"/>
</dbReference>
<dbReference type="SUPFAM" id="SSF51621">
    <property type="entry name" value="Phosphoenolpyruvate/pyruvate domain"/>
    <property type="match status" value="1"/>
</dbReference>
<evidence type="ECO:0000256" key="2">
    <source>
        <dbReference type="ARBA" id="ARBA00022723"/>
    </source>
</evidence>
<dbReference type="Proteomes" id="UP000291116">
    <property type="component" value="Unassembled WGS sequence"/>
</dbReference>
<name>A0A448YV47_9STRA</name>
<feature type="domain" description="HpcH/HpaI aldolase/citrate lyase" evidence="4">
    <location>
        <begin position="4"/>
        <end position="192"/>
    </location>
</feature>
<gene>
    <name evidence="5" type="ORF">PSNMU_V1.4_AUG-EV-PASAV3_0003180</name>
</gene>
<dbReference type="AlphaFoldDB" id="A0A448YV47"/>
<comment type="similarity">
    <text evidence="1">Belongs to the HpcH/HpaI aldolase family.</text>
</comment>
<evidence type="ECO:0000256" key="1">
    <source>
        <dbReference type="ARBA" id="ARBA00005568"/>
    </source>
</evidence>
<evidence type="ECO:0000259" key="4">
    <source>
        <dbReference type="Pfam" id="PF03328"/>
    </source>
</evidence>
<dbReference type="PANTHER" id="PTHR30502">
    <property type="entry name" value="2-KETO-3-DEOXY-L-RHAMNONATE ALDOLASE"/>
    <property type="match status" value="1"/>
</dbReference>
<protein>
    <recommendedName>
        <fullName evidence="4">HpcH/HpaI aldolase/citrate lyase domain-containing protein</fullName>
    </recommendedName>
</protein>
<proteinExistence type="inferred from homology"/>
<keyword evidence="6" id="KW-1185">Reference proteome</keyword>
<reference evidence="5 6" key="1">
    <citation type="submission" date="2019-01" db="EMBL/GenBank/DDBJ databases">
        <authorList>
            <person name="Ferrante I. M."/>
        </authorList>
    </citation>
    <scope>NUCLEOTIDE SEQUENCE [LARGE SCALE GENOMIC DNA]</scope>
    <source>
        <strain evidence="5 6">B856</strain>
    </source>
</reference>
<dbReference type="PANTHER" id="PTHR30502:SF0">
    <property type="entry name" value="PHOSPHOENOLPYRUVATE CARBOXYLASE FAMILY PROTEIN"/>
    <property type="match status" value="1"/>
</dbReference>
<dbReference type="GO" id="GO:0016832">
    <property type="term" value="F:aldehyde-lyase activity"/>
    <property type="evidence" value="ECO:0007669"/>
    <property type="project" value="TreeGrafter"/>
</dbReference>
<dbReference type="InterPro" id="IPR015813">
    <property type="entry name" value="Pyrv/PenolPyrv_kinase-like_dom"/>
</dbReference>
<sequence>MLGLLGFDFLWADAEHSSASPDHIARMILAAERRGLPTIVRIGYGYQNIIGHIQKYLVAGAQGILLPQCESGEDVERIIQAVKFPPLGQRGLAGERWNAWGLATTSGICNPTSSNNVPLSECIEVANKNSIVGVLIENQKGLDALDEIMAVPELDMIFFAPTDLSANMGLHGQIRHPDVLSKIEEAGQKVKRFNEEQGDNRGTIAVGTLALNANDYAYWRERDFTVLCGVAQCMFVDGAKGLLDKIQDYEQSRKE</sequence>
<dbReference type="InterPro" id="IPR040442">
    <property type="entry name" value="Pyrv_kinase-like_dom_sf"/>
</dbReference>
<accession>A0A448YV47</accession>
<dbReference type="Gene3D" id="3.20.20.60">
    <property type="entry name" value="Phosphoenolpyruvate-binding domains"/>
    <property type="match status" value="1"/>
</dbReference>
<evidence type="ECO:0000313" key="5">
    <source>
        <dbReference type="EMBL" id="VEU33629.1"/>
    </source>
</evidence>
<keyword evidence="3" id="KW-0456">Lyase</keyword>